<dbReference type="OrthoDB" id="198652at2759"/>
<gene>
    <name evidence="2" type="ORF">CERSUDRAFT_108356</name>
</gene>
<dbReference type="Pfam" id="PF09419">
    <property type="entry name" value="PGP_phosphatase"/>
    <property type="match status" value="1"/>
</dbReference>
<dbReference type="AlphaFoldDB" id="M2Q8I7"/>
<organism evidence="2 3">
    <name type="scientific">Ceriporiopsis subvermispora (strain B)</name>
    <name type="common">White-rot fungus</name>
    <name type="synonym">Gelatoporia subvermispora</name>
    <dbReference type="NCBI Taxonomy" id="914234"/>
    <lineage>
        <taxon>Eukaryota</taxon>
        <taxon>Fungi</taxon>
        <taxon>Dikarya</taxon>
        <taxon>Basidiomycota</taxon>
        <taxon>Agaricomycotina</taxon>
        <taxon>Agaricomycetes</taxon>
        <taxon>Polyporales</taxon>
        <taxon>Gelatoporiaceae</taxon>
        <taxon>Gelatoporia</taxon>
    </lineage>
</organism>
<feature type="region of interest" description="Disordered" evidence="1">
    <location>
        <begin position="161"/>
        <end position="180"/>
    </location>
</feature>
<keyword evidence="3" id="KW-1185">Reference proteome</keyword>
<evidence type="ECO:0000313" key="2">
    <source>
        <dbReference type="EMBL" id="EMD33173.1"/>
    </source>
</evidence>
<dbReference type="Proteomes" id="UP000016930">
    <property type="component" value="Unassembled WGS sequence"/>
</dbReference>
<protein>
    <recommendedName>
        <fullName evidence="4">HAD phosphatase</fullName>
    </recommendedName>
</protein>
<accession>M2Q8I7</accession>
<dbReference type="InterPro" id="IPR023214">
    <property type="entry name" value="HAD_sf"/>
</dbReference>
<proteinExistence type="predicted"/>
<name>M2Q8I7_CERS8</name>
<evidence type="ECO:0000313" key="3">
    <source>
        <dbReference type="Proteomes" id="UP000016930"/>
    </source>
</evidence>
<dbReference type="EMBL" id="KB445807">
    <property type="protein sequence ID" value="EMD33173.1"/>
    <property type="molecule type" value="Genomic_DNA"/>
</dbReference>
<dbReference type="Gene3D" id="3.40.50.1000">
    <property type="entry name" value="HAD superfamily/HAD-like"/>
    <property type="match status" value="1"/>
</dbReference>
<sequence>MPFNIAGVLVPLHLIVNPRLIIPSIIVKDIRQLDFPELRKAGYRGAVFDKDNCLTVPHDDRLVPELQEAWRICRETFGEGNVLIVSNTAGSHQDAGGIGAEAVSYHLSAPVLRHPSLKPSYSCIASIRAYFASLPVPVRDEELIIVGDRLLTDVVLANRMSPPSEKSPIGDLSSSDEKVSEVTKPAGPLAVWTTGMWRRDATVLRWIEQGLLHGVQRWVIPEVPNAEQMRRFVRPLPPIEEPVKEEGMLKKLWSRFRR</sequence>
<evidence type="ECO:0008006" key="4">
    <source>
        <dbReference type="Google" id="ProtNLM"/>
    </source>
</evidence>
<reference evidence="2 3" key="1">
    <citation type="journal article" date="2012" name="Proc. Natl. Acad. Sci. U.S.A.">
        <title>Comparative genomics of Ceriporiopsis subvermispora and Phanerochaete chrysosporium provide insight into selective ligninolysis.</title>
        <authorList>
            <person name="Fernandez-Fueyo E."/>
            <person name="Ruiz-Duenas F.J."/>
            <person name="Ferreira P."/>
            <person name="Floudas D."/>
            <person name="Hibbett D.S."/>
            <person name="Canessa P."/>
            <person name="Larrondo L.F."/>
            <person name="James T.Y."/>
            <person name="Seelenfreund D."/>
            <person name="Lobos S."/>
            <person name="Polanco R."/>
            <person name="Tello M."/>
            <person name="Honda Y."/>
            <person name="Watanabe T."/>
            <person name="Watanabe T."/>
            <person name="Ryu J.S."/>
            <person name="Kubicek C.P."/>
            <person name="Schmoll M."/>
            <person name="Gaskell J."/>
            <person name="Hammel K.E."/>
            <person name="St John F.J."/>
            <person name="Vanden Wymelenberg A."/>
            <person name="Sabat G."/>
            <person name="Splinter BonDurant S."/>
            <person name="Syed K."/>
            <person name="Yadav J.S."/>
            <person name="Doddapaneni H."/>
            <person name="Subramanian V."/>
            <person name="Lavin J.L."/>
            <person name="Oguiza J.A."/>
            <person name="Perez G."/>
            <person name="Pisabarro A.G."/>
            <person name="Ramirez L."/>
            <person name="Santoyo F."/>
            <person name="Master E."/>
            <person name="Coutinho P.M."/>
            <person name="Henrissat B."/>
            <person name="Lombard V."/>
            <person name="Magnuson J.K."/>
            <person name="Kuees U."/>
            <person name="Hori C."/>
            <person name="Igarashi K."/>
            <person name="Samejima M."/>
            <person name="Held B.W."/>
            <person name="Barry K.W."/>
            <person name="LaButti K.M."/>
            <person name="Lapidus A."/>
            <person name="Lindquist E.A."/>
            <person name="Lucas S.M."/>
            <person name="Riley R."/>
            <person name="Salamov A.A."/>
            <person name="Hoffmeister D."/>
            <person name="Schwenk D."/>
            <person name="Hadar Y."/>
            <person name="Yarden O."/>
            <person name="de Vries R.P."/>
            <person name="Wiebenga A."/>
            <person name="Stenlid J."/>
            <person name="Eastwood D."/>
            <person name="Grigoriev I.V."/>
            <person name="Berka R.M."/>
            <person name="Blanchette R.A."/>
            <person name="Kersten P."/>
            <person name="Martinez A.T."/>
            <person name="Vicuna R."/>
            <person name="Cullen D."/>
        </authorList>
    </citation>
    <scope>NUCLEOTIDE SEQUENCE [LARGE SCALE GENOMIC DNA]</scope>
    <source>
        <strain evidence="2 3">B</strain>
    </source>
</reference>
<dbReference type="STRING" id="914234.M2Q8I7"/>
<dbReference type="InterPro" id="IPR027706">
    <property type="entry name" value="PGP_Pase"/>
</dbReference>
<dbReference type="InterPro" id="IPR036412">
    <property type="entry name" value="HAD-like_sf"/>
</dbReference>
<dbReference type="SUPFAM" id="SSF56784">
    <property type="entry name" value="HAD-like"/>
    <property type="match status" value="1"/>
</dbReference>
<dbReference type="HOGENOM" id="CLU_056221_1_0_1"/>
<dbReference type="GO" id="GO:0008962">
    <property type="term" value="F:phosphatidylglycerophosphatase activity"/>
    <property type="evidence" value="ECO:0007669"/>
    <property type="project" value="InterPro"/>
</dbReference>
<evidence type="ECO:0000256" key="1">
    <source>
        <dbReference type="SAM" id="MobiDB-lite"/>
    </source>
</evidence>